<dbReference type="InterPro" id="IPR036928">
    <property type="entry name" value="AS_sf"/>
</dbReference>
<protein>
    <submittedName>
        <fullName evidence="1">Amidase family protein</fullName>
    </submittedName>
</protein>
<reference evidence="1" key="1">
    <citation type="submission" date="2022-05" db="EMBL/GenBank/DDBJ databases">
        <title>Draft genome sequence of Clostridium tertium strain CP3 isolated from Peru.</title>
        <authorList>
            <person name="Hurtado R."/>
            <person name="Lima L."/>
            <person name="Sousa T."/>
            <person name="Jaiswal A.K."/>
            <person name="Tiwari S."/>
            <person name="Maturrano L."/>
            <person name="Brenig B."/>
            <person name="Azevedo V."/>
        </authorList>
    </citation>
    <scope>NUCLEOTIDE SEQUENCE</scope>
    <source>
        <strain evidence="1">CP3</strain>
    </source>
</reference>
<proteinExistence type="predicted"/>
<gene>
    <name evidence="1" type="ORF">NE398_07845</name>
</gene>
<keyword evidence="2" id="KW-1185">Reference proteome</keyword>
<accession>A0A9X3XL70</accession>
<evidence type="ECO:0000313" key="2">
    <source>
        <dbReference type="Proteomes" id="UP001141183"/>
    </source>
</evidence>
<dbReference type="AlphaFoldDB" id="A0A9X3XL70"/>
<dbReference type="Gene3D" id="3.90.1300.10">
    <property type="entry name" value="Amidase signature (AS) domain"/>
    <property type="match status" value="1"/>
</dbReference>
<comment type="caution">
    <text evidence="1">The sequence shown here is derived from an EMBL/GenBank/DDBJ whole genome shotgun (WGS) entry which is preliminary data.</text>
</comment>
<sequence length="428" mass="48124">MIENKTKLHKTKILAEQNLYRSVISINKNLEEESENKEKDYLTFGVKNTVDIPISLVDKLRKNSKYLFATIDKMSHLGRSIDTDLINPLTYRCMTGSSSGTAVNILKGINDFGIGTDGGGSVLAPALSTNLYSFIGSGVGLVTGKEGLSTDSISFTGGIGVISKSFFILKGVAEDILEKKIKYSEDKIRVLIPKNNSIILPDGIDMRLEIDKVIQCINENKRVYENSDVKNNNQDNDIKYSTFKVNGYEDKLLDEKIRSNKENKIFDWKITSDEYKLYEDKISRDEIKSKFEFIEYSFDNIYERNIAIKEIKNIFDNDIADIILTYEGPIDVYGYDETIQRSFKGKAEKEITSNGGKGIVKAINMCKCTGITIPGEKLASGFVICAKEGIQGLANAFTLGKVIEESIEKNEMFNRYFIDREKFVDPIG</sequence>
<dbReference type="EMBL" id="JAMRYU010000007">
    <property type="protein sequence ID" value="MDC4240074.1"/>
    <property type="molecule type" value="Genomic_DNA"/>
</dbReference>
<evidence type="ECO:0000313" key="1">
    <source>
        <dbReference type="EMBL" id="MDC4240074.1"/>
    </source>
</evidence>
<dbReference type="Proteomes" id="UP001141183">
    <property type="component" value="Unassembled WGS sequence"/>
</dbReference>
<organism evidence="1 2">
    <name type="scientific">Clostridium tertium</name>
    <dbReference type="NCBI Taxonomy" id="1559"/>
    <lineage>
        <taxon>Bacteria</taxon>
        <taxon>Bacillati</taxon>
        <taxon>Bacillota</taxon>
        <taxon>Clostridia</taxon>
        <taxon>Eubacteriales</taxon>
        <taxon>Clostridiaceae</taxon>
        <taxon>Clostridium</taxon>
    </lineage>
</organism>
<dbReference type="SUPFAM" id="SSF75304">
    <property type="entry name" value="Amidase signature (AS) enzymes"/>
    <property type="match status" value="1"/>
</dbReference>
<dbReference type="RefSeq" id="WP_272470256.1">
    <property type="nucleotide sequence ID" value="NZ_JAMRYU010000007.1"/>
</dbReference>
<name>A0A9X3XL70_9CLOT</name>